<dbReference type="AlphaFoldDB" id="A0A8H7VC99"/>
<comment type="caution">
    <text evidence="1">The sequence shown here is derived from an EMBL/GenBank/DDBJ whole genome shotgun (WGS) entry which is preliminary data.</text>
</comment>
<protein>
    <submittedName>
        <fullName evidence="1">Uncharacterized protein</fullName>
    </submittedName>
</protein>
<sequence length="204" mass="23713">MEQLEFLPGEHLLKSSREKYNADGCIIDEDANEMFLLETSGKLVLNEKWKYGYDHVKCTFGALSIFNAAFKKCHFATEETAIKLQIPYIHAMEDSLHLWVLELCSKELYISNKVFKCQIPKATDDTKNIIAMGNLLWCLKMKLERVHNILKGMKEEHGTVVARFKAIFYLRVRFPNFLLTLKATIVAIKYKECLEVLVARAFRW</sequence>
<reference evidence="1" key="1">
    <citation type="submission" date="2020-12" db="EMBL/GenBank/DDBJ databases">
        <title>Metabolic potential, ecology and presence of endohyphal bacteria is reflected in genomic diversity of Mucoromycotina.</title>
        <authorList>
            <person name="Muszewska A."/>
            <person name="Okrasinska A."/>
            <person name="Steczkiewicz K."/>
            <person name="Drgas O."/>
            <person name="Orlowska M."/>
            <person name="Perlinska-Lenart U."/>
            <person name="Aleksandrzak-Piekarczyk T."/>
            <person name="Szatraj K."/>
            <person name="Zielenkiewicz U."/>
            <person name="Pilsyk S."/>
            <person name="Malc E."/>
            <person name="Mieczkowski P."/>
            <person name="Kruszewska J.S."/>
            <person name="Biernat P."/>
            <person name="Pawlowska J."/>
        </authorList>
    </citation>
    <scope>NUCLEOTIDE SEQUENCE</scope>
    <source>
        <strain evidence="1">WA0000017839</strain>
    </source>
</reference>
<proteinExistence type="predicted"/>
<organism evidence="1 2">
    <name type="scientific">Mucor saturninus</name>
    <dbReference type="NCBI Taxonomy" id="64648"/>
    <lineage>
        <taxon>Eukaryota</taxon>
        <taxon>Fungi</taxon>
        <taxon>Fungi incertae sedis</taxon>
        <taxon>Mucoromycota</taxon>
        <taxon>Mucoromycotina</taxon>
        <taxon>Mucoromycetes</taxon>
        <taxon>Mucorales</taxon>
        <taxon>Mucorineae</taxon>
        <taxon>Mucoraceae</taxon>
        <taxon>Mucor</taxon>
    </lineage>
</organism>
<accession>A0A8H7VC99</accession>
<gene>
    <name evidence="1" type="ORF">INT47_006343</name>
</gene>
<dbReference type="Proteomes" id="UP000603453">
    <property type="component" value="Unassembled WGS sequence"/>
</dbReference>
<name>A0A8H7VC99_9FUNG</name>
<dbReference type="EMBL" id="JAEPRD010000009">
    <property type="protein sequence ID" value="KAG2211223.1"/>
    <property type="molecule type" value="Genomic_DNA"/>
</dbReference>
<dbReference type="OrthoDB" id="2425129at2759"/>
<evidence type="ECO:0000313" key="2">
    <source>
        <dbReference type="Proteomes" id="UP000603453"/>
    </source>
</evidence>
<keyword evidence="2" id="KW-1185">Reference proteome</keyword>
<evidence type="ECO:0000313" key="1">
    <source>
        <dbReference type="EMBL" id="KAG2211223.1"/>
    </source>
</evidence>